<gene>
    <name evidence="1" type="ORF">Q4Q40_18940</name>
</gene>
<name>A0ABT8WSZ3_9FLAO</name>
<proteinExistence type="predicted"/>
<dbReference type="EMBL" id="JAUOEL010000007">
    <property type="protein sequence ID" value="MDO5976281.1"/>
    <property type="molecule type" value="Genomic_DNA"/>
</dbReference>
<protein>
    <submittedName>
        <fullName evidence="1">Uncharacterized protein</fullName>
    </submittedName>
</protein>
<accession>A0ABT8WSZ3</accession>
<keyword evidence="2" id="KW-1185">Reference proteome</keyword>
<sequence>MKIAETDFSNQIVESVHKELGNIFFFKHIAVIEFNEGVHIDINNTVDFFDELISYYGHSRPFGVIANRVNSYSVKLLDADLFRQRVIDLCYYAVVGHNITSKINAEIENRFCDSNKINYDTIHEAMDSIYGKVKKDILLSLH</sequence>
<dbReference type="Proteomes" id="UP001176806">
    <property type="component" value="Unassembled WGS sequence"/>
</dbReference>
<comment type="caution">
    <text evidence="1">The sequence shown here is derived from an EMBL/GenBank/DDBJ whole genome shotgun (WGS) entry which is preliminary data.</text>
</comment>
<dbReference type="RefSeq" id="WP_303303560.1">
    <property type="nucleotide sequence ID" value="NZ_BAABDA010000028.1"/>
</dbReference>
<reference evidence="1" key="1">
    <citation type="submission" date="2023-07" db="EMBL/GenBank/DDBJ databases">
        <title>Two novel species in the genus Flavivirga.</title>
        <authorList>
            <person name="Kwon K."/>
        </authorList>
    </citation>
    <scope>NUCLEOTIDE SEQUENCE</scope>
    <source>
        <strain evidence="1">KACC 14158</strain>
    </source>
</reference>
<evidence type="ECO:0000313" key="1">
    <source>
        <dbReference type="EMBL" id="MDO5976281.1"/>
    </source>
</evidence>
<evidence type="ECO:0000313" key="2">
    <source>
        <dbReference type="Proteomes" id="UP001176806"/>
    </source>
</evidence>
<organism evidence="1 2">
    <name type="scientific">Flavivirga jejuensis</name>
    <dbReference type="NCBI Taxonomy" id="870487"/>
    <lineage>
        <taxon>Bacteria</taxon>
        <taxon>Pseudomonadati</taxon>
        <taxon>Bacteroidota</taxon>
        <taxon>Flavobacteriia</taxon>
        <taxon>Flavobacteriales</taxon>
        <taxon>Flavobacteriaceae</taxon>
        <taxon>Flavivirga</taxon>
    </lineage>
</organism>